<keyword evidence="4" id="KW-1003">Cell membrane</keyword>
<evidence type="ECO:0000256" key="2">
    <source>
        <dbReference type="ARBA" id="ARBA00007935"/>
    </source>
</evidence>
<feature type="transmembrane region" description="Helical" evidence="8">
    <location>
        <begin position="321"/>
        <end position="339"/>
    </location>
</feature>
<dbReference type="FunFam" id="1.10.3470.10:FF:000001">
    <property type="entry name" value="Vitamin B12 ABC transporter permease BtuC"/>
    <property type="match status" value="1"/>
</dbReference>
<protein>
    <submittedName>
        <fullName evidence="9">Iron ABC transporter permease</fullName>
    </submittedName>
</protein>
<organism evidence="9 10">
    <name type="scientific">Vibrio viridaestus</name>
    <dbReference type="NCBI Taxonomy" id="2487322"/>
    <lineage>
        <taxon>Bacteria</taxon>
        <taxon>Pseudomonadati</taxon>
        <taxon>Pseudomonadota</taxon>
        <taxon>Gammaproteobacteria</taxon>
        <taxon>Vibrionales</taxon>
        <taxon>Vibrionaceae</taxon>
        <taxon>Vibrio</taxon>
    </lineage>
</organism>
<comment type="subcellular location">
    <subcellularLocation>
        <location evidence="1">Cell membrane</location>
        <topology evidence="1">Multi-pass membrane protein</topology>
    </subcellularLocation>
</comment>
<dbReference type="Gene3D" id="1.10.3470.10">
    <property type="entry name" value="ABC transporter involved in vitamin B12 uptake, BtuC"/>
    <property type="match status" value="1"/>
</dbReference>
<dbReference type="GO" id="GO:0005886">
    <property type="term" value="C:plasma membrane"/>
    <property type="evidence" value="ECO:0007669"/>
    <property type="project" value="UniProtKB-SubCell"/>
</dbReference>
<gene>
    <name evidence="9" type="ORF">EES38_14570</name>
</gene>
<feature type="transmembrane region" description="Helical" evidence="8">
    <location>
        <begin position="207"/>
        <end position="231"/>
    </location>
</feature>
<dbReference type="Proteomes" id="UP000281112">
    <property type="component" value="Unassembled WGS sequence"/>
</dbReference>
<comment type="caution">
    <text evidence="9">The sequence shown here is derived from an EMBL/GenBank/DDBJ whole genome shotgun (WGS) entry which is preliminary data.</text>
</comment>
<accession>A0A3N9TE71</accession>
<dbReference type="PANTHER" id="PTHR30472">
    <property type="entry name" value="FERRIC ENTEROBACTIN TRANSPORT SYSTEM PERMEASE PROTEIN"/>
    <property type="match status" value="1"/>
</dbReference>
<feature type="transmembrane region" description="Helical" evidence="8">
    <location>
        <begin position="20"/>
        <end position="39"/>
    </location>
</feature>
<feature type="transmembrane region" description="Helical" evidence="8">
    <location>
        <begin position="130"/>
        <end position="150"/>
    </location>
</feature>
<feature type="transmembrane region" description="Helical" evidence="8">
    <location>
        <begin position="103"/>
        <end position="124"/>
    </location>
</feature>
<dbReference type="AlphaFoldDB" id="A0A3N9TE71"/>
<reference evidence="9 10" key="1">
    <citation type="submission" date="2018-11" db="EMBL/GenBank/DDBJ databases">
        <title>Vibrio LJC006 sp. nov., isolated from seawater during the bloom of the enteromorpha.</title>
        <authorList>
            <person name="Liang J."/>
        </authorList>
    </citation>
    <scope>NUCLEOTIDE SEQUENCE [LARGE SCALE GENOMIC DNA]</scope>
    <source>
        <strain evidence="9 10">LJC006</strain>
    </source>
</reference>
<dbReference type="CDD" id="cd06550">
    <property type="entry name" value="TM_ABC_iron-siderophores_like"/>
    <property type="match status" value="1"/>
</dbReference>
<evidence type="ECO:0000313" key="10">
    <source>
        <dbReference type="Proteomes" id="UP000281112"/>
    </source>
</evidence>
<dbReference type="OrthoDB" id="9055647at2"/>
<feature type="transmembrane region" description="Helical" evidence="8">
    <location>
        <begin position="243"/>
        <end position="261"/>
    </location>
</feature>
<evidence type="ECO:0000256" key="8">
    <source>
        <dbReference type="SAM" id="Phobius"/>
    </source>
</evidence>
<proteinExistence type="inferred from homology"/>
<comment type="similarity">
    <text evidence="2">Belongs to the binding-protein-dependent transport system permease family. FecCD subfamily.</text>
</comment>
<dbReference type="PANTHER" id="PTHR30472:SF1">
    <property type="entry name" value="FE(3+) DICITRATE TRANSPORT SYSTEM PERMEASE PROTEIN FECC-RELATED"/>
    <property type="match status" value="1"/>
</dbReference>
<keyword evidence="6 8" id="KW-1133">Transmembrane helix</keyword>
<dbReference type="InterPro" id="IPR037294">
    <property type="entry name" value="ABC_BtuC-like"/>
</dbReference>
<feature type="transmembrane region" description="Helical" evidence="8">
    <location>
        <begin position="293"/>
        <end position="315"/>
    </location>
</feature>
<name>A0A3N9TE71_9VIBR</name>
<evidence type="ECO:0000256" key="6">
    <source>
        <dbReference type="ARBA" id="ARBA00022989"/>
    </source>
</evidence>
<feature type="transmembrane region" description="Helical" evidence="8">
    <location>
        <begin position="74"/>
        <end position="91"/>
    </location>
</feature>
<dbReference type="GO" id="GO:0022857">
    <property type="term" value="F:transmembrane transporter activity"/>
    <property type="evidence" value="ECO:0007669"/>
    <property type="project" value="InterPro"/>
</dbReference>
<dbReference type="SUPFAM" id="SSF81345">
    <property type="entry name" value="ABC transporter involved in vitamin B12 uptake, BtuC"/>
    <property type="match status" value="1"/>
</dbReference>
<evidence type="ECO:0000256" key="5">
    <source>
        <dbReference type="ARBA" id="ARBA00022692"/>
    </source>
</evidence>
<dbReference type="RefSeq" id="WP_124937936.1">
    <property type="nucleotide sequence ID" value="NZ_RJVQ01000006.1"/>
</dbReference>
<dbReference type="GO" id="GO:0033214">
    <property type="term" value="P:siderophore-iron import into cell"/>
    <property type="evidence" value="ECO:0007669"/>
    <property type="project" value="TreeGrafter"/>
</dbReference>
<keyword evidence="3" id="KW-0813">Transport</keyword>
<evidence type="ECO:0000256" key="3">
    <source>
        <dbReference type="ARBA" id="ARBA00022448"/>
    </source>
</evidence>
<evidence type="ECO:0000256" key="1">
    <source>
        <dbReference type="ARBA" id="ARBA00004651"/>
    </source>
</evidence>
<dbReference type="InterPro" id="IPR000522">
    <property type="entry name" value="ABC_transptr_permease_BtuC"/>
</dbReference>
<keyword evidence="5 8" id="KW-0812">Transmembrane</keyword>
<feature type="transmembrane region" description="Helical" evidence="8">
    <location>
        <begin position="162"/>
        <end position="182"/>
    </location>
</feature>
<keyword evidence="7 8" id="KW-0472">Membrane</keyword>
<sequence length="347" mass="37495">MLFEFSHKITYQPRRTRHPLYLLGLALLIVMLAILNIFVGSRDIPVSTAWEAFFHLDTTNSQHLLVHYLRLPRAILAIFIGLALGVSGALTQALTRNPLADPGILGVQAGATTGVVFAIAFLGMHQLSEYLWFGLIGAGVTGLVISFLANRGKAPQFDSIKLVLTGAALSILLLSMTHIVIINSEDTIFDQFRHWTIGSLQGRGWPILYPTAAGITIILCLCIPLSAKLNILSLGENMAKSMGVNIQFISFLISLAIISLSGLTTAAVGPIAFIGLSAPHIARMIVGPDYRLILPYSAMFAALLFIVADISGKVIGFPGEISAGIMSSLIGGPFFLYLIKRHRMMKL</sequence>
<evidence type="ECO:0000313" key="9">
    <source>
        <dbReference type="EMBL" id="RQW62399.1"/>
    </source>
</evidence>
<evidence type="ECO:0000256" key="4">
    <source>
        <dbReference type="ARBA" id="ARBA00022475"/>
    </source>
</evidence>
<evidence type="ECO:0000256" key="7">
    <source>
        <dbReference type="ARBA" id="ARBA00023136"/>
    </source>
</evidence>
<dbReference type="Pfam" id="PF01032">
    <property type="entry name" value="FecCD"/>
    <property type="match status" value="1"/>
</dbReference>
<dbReference type="EMBL" id="RJVQ01000006">
    <property type="protein sequence ID" value="RQW62399.1"/>
    <property type="molecule type" value="Genomic_DNA"/>
</dbReference>
<keyword evidence="10" id="KW-1185">Reference proteome</keyword>